<feature type="domain" description="PH" evidence="6">
    <location>
        <begin position="304"/>
        <end position="406"/>
    </location>
</feature>
<comment type="subcellular location">
    <subcellularLocation>
        <location evidence="1">Membrane</location>
    </subcellularLocation>
</comment>
<dbReference type="AlphaFoldDB" id="A0A099P0D8"/>
<dbReference type="SMART" id="SM00233">
    <property type="entry name" value="PH"/>
    <property type="match status" value="1"/>
</dbReference>
<organism evidence="9 11">
    <name type="scientific">Pichia kudriavzevii</name>
    <name type="common">Yeast</name>
    <name type="synonym">Issatchenkia orientalis</name>
    <dbReference type="NCBI Taxonomy" id="4909"/>
    <lineage>
        <taxon>Eukaryota</taxon>
        <taxon>Fungi</taxon>
        <taxon>Dikarya</taxon>
        <taxon>Ascomycota</taxon>
        <taxon>Saccharomycotina</taxon>
        <taxon>Pichiomycetes</taxon>
        <taxon>Pichiales</taxon>
        <taxon>Pichiaceae</taxon>
        <taxon>Pichia</taxon>
    </lineage>
</organism>
<evidence type="ECO:0000313" key="10">
    <source>
        <dbReference type="EMBL" id="OUT21631.1"/>
    </source>
</evidence>
<feature type="domain" description="VASt" evidence="7">
    <location>
        <begin position="735"/>
        <end position="898"/>
    </location>
</feature>
<dbReference type="Proteomes" id="UP000249293">
    <property type="component" value="Chromosome 2"/>
</dbReference>
<dbReference type="SUPFAM" id="SSF103657">
    <property type="entry name" value="BAR/IMD domain-like"/>
    <property type="match status" value="1"/>
</dbReference>
<dbReference type="GO" id="GO:0005737">
    <property type="term" value="C:cytoplasm"/>
    <property type="evidence" value="ECO:0007669"/>
    <property type="project" value="InterPro"/>
</dbReference>
<gene>
    <name evidence="8" type="ORF">C5L36_0B06550</name>
    <name evidence="10" type="ORF">CAS74_003752</name>
    <name evidence="9" type="ORF">JL09_g2371</name>
</gene>
<dbReference type="KEGG" id="pkz:C5L36_0B06550"/>
<dbReference type="InterPro" id="IPR031968">
    <property type="entry name" value="VASt"/>
</dbReference>
<evidence type="ECO:0000256" key="4">
    <source>
        <dbReference type="ARBA" id="ARBA00023136"/>
    </source>
</evidence>
<evidence type="ECO:0000313" key="11">
    <source>
        <dbReference type="Proteomes" id="UP000029867"/>
    </source>
</evidence>
<evidence type="ECO:0000313" key="13">
    <source>
        <dbReference type="Proteomes" id="UP000249293"/>
    </source>
</evidence>
<dbReference type="InterPro" id="IPR027267">
    <property type="entry name" value="AH/BAR_dom_sf"/>
</dbReference>
<reference evidence="10 12" key="3">
    <citation type="submission" date="2017-05" db="EMBL/GenBank/DDBJ databases">
        <title>The Genome Sequence of Candida krusei Ckrusei653.</title>
        <authorList>
            <person name="Cuomo C."/>
            <person name="Forche A."/>
            <person name="Young S."/>
            <person name="Abouelleil A."/>
            <person name="Cao P."/>
            <person name="Chapman S."/>
            <person name="Cusick C."/>
            <person name="Shea T."/>
            <person name="Nusbaum C."/>
            <person name="Birren B."/>
        </authorList>
    </citation>
    <scope>NUCLEOTIDE SEQUENCE [LARGE SCALE GENOMIC DNA]</scope>
    <source>
        <strain evidence="10 12">Ckrusei653</strain>
    </source>
</reference>
<accession>A0A099P0D8</accession>
<dbReference type="InterPro" id="IPR042067">
    <property type="entry name" value="Sip3_PH"/>
</dbReference>
<dbReference type="Pfam" id="PF00169">
    <property type="entry name" value="PH"/>
    <property type="match status" value="1"/>
</dbReference>
<keyword evidence="13" id="KW-1185">Reference proteome</keyword>
<evidence type="ECO:0000313" key="9">
    <source>
        <dbReference type="EMBL" id="KGK38488.1"/>
    </source>
</evidence>
<evidence type="ECO:0000256" key="3">
    <source>
        <dbReference type="ARBA" id="ARBA00022989"/>
    </source>
</evidence>
<dbReference type="OrthoDB" id="10070851at2759"/>
<protein>
    <recommendedName>
        <fullName evidence="14">Protein SIP3</fullName>
    </recommendedName>
</protein>
<dbReference type="InterPro" id="IPR001849">
    <property type="entry name" value="PH_domain"/>
</dbReference>
<dbReference type="EMBL" id="JQFK01000019">
    <property type="protein sequence ID" value="KGK38488.1"/>
    <property type="molecule type" value="Genomic_DNA"/>
</dbReference>
<dbReference type="Proteomes" id="UP000029867">
    <property type="component" value="Unassembled WGS sequence"/>
</dbReference>
<dbReference type="GO" id="GO:0016020">
    <property type="term" value="C:membrane"/>
    <property type="evidence" value="ECO:0007669"/>
    <property type="project" value="UniProtKB-SubCell"/>
</dbReference>
<dbReference type="PANTHER" id="PTHR14248">
    <property type="entry name" value="CYCLIN Y, ISOFORM A"/>
    <property type="match status" value="1"/>
</dbReference>
<dbReference type="PROSITE" id="PS50003">
    <property type="entry name" value="PH_DOMAIN"/>
    <property type="match status" value="1"/>
</dbReference>
<dbReference type="SUPFAM" id="SSF50729">
    <property type="entry name" value="PH domain-like"/>
    <property type="match status" value="1"/>
</dbReference>
<dbReference type="VEuPathDB" id="FungiDB:C5L36_0B06550"/>
<dbReference type="Gene3D" id="2.30.29.30">
    <property type="entry name" value="Pleckstrin-homology domain (PH domain)/Phosphotyrosine-binding domain (PTB)"/>
    <property type="match status" value="1"/>
</dbReference>
<reference evidence="8 13" key="4">
    <citation type="submission" date="2018-06" db="EMBL/GenBank/DDBJ databases">
        <title>Population genomics shows no distinction between pathogenic Candida krusei and environmental Pichia kudriavzevii: One species, four names.</title>
        <authorList>
            <person name="Douglass A.P."/>
            <person name="Offei B."/>
            <person name="Braun-Galleani S."/>
            <person name="Coughlan A.Y."/>
            <person name="Martos A."/>
            <person name="Ortiz-Merino R.A."/>
            <person name="Byrne K.P."/>
            <person name="Wolfe K.H."/>
        </authorList>
    </citation>
    <scope>NUCLEOTIDE SEQUENCE [LARGE SCALE GENOMIC DNA]</scope>
    <source>
        <strain evidence="8 13">CBS573</strain>
    </source>
</reference>
<dbReference type="InterPro" id="IPR004148">
    <property type="entry name" value="BAR_dom"/>
</dbReference>
<reference evidence="9" key="2">
    <citation type="submission" date="2014-08" db="EMBL/GenBank/DDBJ databases">
        <title>Exploiting Issatchenkia orientalis SD108 for Succinic Acid Production.</title>
        <authorList>
            <person name="Xiao H."/>
            <person name="Shao Z."/>
            <person name="Jiang Y."/>
            <person name="Dole S."/>
            <person name="Zhao H."/>
        </authorList>
    </citation>
    <scope>NUCLEOTIDE SEQUENCE [LARGE SCALE GENOMIC DNA]</scope>
    <source>
        <strain evidence="9">SD108</strain>
    </source>
</reference>
<evidence type="ECO:0000256" key="2">
    <source>
        <dbReference type="ARBA" id="ARBA00022692"/>
    </source>
</evidence>
<dbReference type="RefSeq" id="XP_029320887.1">
    <property type="nucleotide sequence ID" value="XM_029465028.1"/>
</dbReference>
<dbReference type="Gene3D" id="1.20.1270.60">
    <property type="entry name" value="Arfaptin homology (AH) domain/BAR domain"/>
    <property type="match status" value="1"/>
</dbReference>
<dbReference type="PROSITE" id="PS51778">
    <property type="entry name" value="VAST"/>
    <property type="match status" value="1"/>
</dbReference>
<dbReference type="EMBL" id="NHMM01000005">
    <property type="protein sequence ID" value="OUT21631.1"/>
    <property type="molecule type" value="Genomic_DNA"/>
</dbReference>
<evidence type="ECO:0000256" key="1">
    <source>
        <dbReference type="ARBA" id="ARBA00004370"/>
    </source>
</evidence>
<evidence type="ECO:0008006" key="14">
    <source>
        <dbReference type="Google" id="ProtNLM"/>
    </source>
</evidence>
<dbReference type="eggNOG" id="ENOG502QU87">
    <property type="taxonomic scope" value="Eukaryota"/>
</dbReference>
<keyword evidence="3 5" id="KW-1133">Transmembrane helix</keyword>
<dbReference type="GeneID" id="40383175"/>
<evidence type="ECO:0000259" key="7">
    <source>
        <dbReference type="PROSITE" id="PS51778"/>
    </source>
</evidence>
<name>A0A099P0D8_PICKU</name>
<evidence type="ECO:0000256" key="5">
    <source>
        <dbReference type="SAM" id="Phobius"/>
    </source>
</evidence>
<dbReference type="InterPro" id="IPR011993">
    <property type="entry name" value="PH-like_dom_sf"/>
</dbReference>
<dbReference type="Proteomes" id="UP000195871">
    <property type="component" value="Unassembled WGS sequence"/>
</dbReference>
<evidence type="ECO:0000313" key="8">
    <source>
        <dbReference type="EMBL" id="AWU75410.1"/>
    </source>
</evidence>
<sequence length="1168" mass="134302">MTENGISNEYISERLVRLVSVGLKEATMDSPSFRASTNFMHISIIQCSRQIQKSLSVLQRYSAIWSSFIDVSNEMEGMFIPYTRNDTHFISNDISKPCLTKFLKGNRIILDSALSLFQISEAPFQAMKDLIEVDIQQYLELRKNFERIQNKYDIISAKFMQLPKGYDPQKTRDDALQLFEIRKQYIQVSMLLWISVKQLESKICRVSTEVPGSFWSTFSNTNTDSGAKLAEEIGLADIAESIKQLNMCAELQNESSNSLLADLNRTRINSEEGAIKMFAVSTNLQDFDPSPFTNQNLLDTDTSVLEKHGWVFIKSPKLTGGKGDIWIKRWMFIKDGVFGFLSISQDGQYVQESDKIGVLLVSVKYYPDEDRKFCFRISSQQTNLTIQVETSQELRSWLTVFRNSTLHSVETKSVSAAHRYSPPLNMLKLVPVVAKDLEIIDVSPVDPQTEKTSKLIELQLSNLKFSLSINPPIKTRMTEKLVMAHLYLSPTIVPSATTANFWGYVNWGLYFLLDDEQRAKISDQSKSGIPKSIVNLRYDNYYPESLRVADAELRSIFEVFVQPQELTLLKFNCSWSPNAGQNLFCSVYVTNQNFYVYGHTSGLISILPLSLSSFLEVDVIERNDDKKILKAYFVNGMALKMQLYDDDLHAVKSKFNYIITALREKTSVEDIVSNIIKIEQSYLLLQQKKHRLLVDARTHHEHGHDIEKLPGVVAQPPISGISQMEESHIINYTPQMHRVLSRKYNIPAKALFHMLFGDESSLLQCTLPLASSQIAQDKTRHGLWRCDSTQKLTRVVWNSVCKLPCALQTVENMTNNKYYNVLQETPYLRFVFGINKKVYTRFVIYSIDSKTSKLLVYYSLSGGKSVLNWFSQAVLRQIMNFRILTLEENINNGLKSIDHGHKKIAHAIQSYGPITKYDSDEPTKDEIAFKNTINFLPVQLYTTFFYEKLNSEVEKSVAKAFHTIWGVLSRIFVFCNANMMILLILAFSIIINLFMMGKTSSSYWRERHINKHVKTLVSDHYLMERSISLTDIDDLLYPNTTSLSAVNGGSECYWKFLQHENLLDLSKYSRIHDLDEDEGKYEARGRVEVVLSKRLTGLRIERNELLTKLNLLNYAEREFIINEWKNWLTSEIANCEKVETLYPETFEALEPYCKSVEIEMINLYKNIL</sequence>
<proteinExistence type="predicted"/>
<keyword evidence="4 5" id="KW-0472">Membrane</keyword>
<dbReference type="EMBL" id="CP028774">
    <property type="protein sequence ID" value="AWU75410.1"/>
    <property type="molecule type" value="Genomic_DNA"/>
</dbReference>
<dbReference type="CDD" id="cd13280">
    <property type="entry name" value="PH_SIP3"/>
    <property type="match status" value="1"/>
</dbReference>
<keyword evidence="2 5" id="KW-0812">Transmembrane</keyword>
<dbReference type="HOGENOM" id="CLU_001720_0_0_1"/>
<feature type="transmembrane region" description="Helical" evidence="5">
    <location>
        <begin position="971"/>
        <end position="995"/>
    </location>
</feature>
<evidence type="ECO:0000313" key="12">
    <source>
        <dbReference type="Proteomes" id="UP000195871"/>
    </source>
</evidence>
<dbReference type="STRING" id="4909.A0A099P0D8"/>
<evidence type="ECO:0000259" key="6">
    <source>
        <dbReference type="PROSITE" id="PS50003"/>
    </source>
</evidence>
<reference evidence="11" key="1">
    <citation type="journal article" date="2014" name="Microb. Cell Fact.">
        <title>Exploiting Issatchenkia orientalis SD108 for succinic acid production.</title>
        <authorList>
            <person name="Xiao H."/>
            <person name="Shao Z."/>
            <person name="Jiang Y."/>
            <person name="Dole S."/>
            <person name="Zhao H."/>
        </authorList>
    </citation>
    <scope>NUCLEOTIDE SEQUENCE [LARGE SCALE GENOMIC DNA]</scope>
    <source>
        <strain evidence="11">SD108</strain>
    </source>
</reference>
<dbReference type="Pfam" id="PF16746">
    <property type="entry name" value="BAR_3"/>
    <property type="match status" value="1"/>
</dbReference>